<keyword evidence="3" id="KW-1185">Reference proteome</keyword>
<gene>
    <name evidence="2" type="ORF">PGT21_028911</name>
</gene>
<dbReference type="Proteomes" id="UP000324748">
    <property type="component" value="Unassembled WGS sequence"/>
</dbReference>
<dbReference type="SUPFAM" id="SSF81995">
    <property type="entry name" value="beta-sandwich domain of Sec23/24"/>
    <property type="match status" value="1"/>
</dbReference>
<dbReference type="AlphaFoldDB" id="A0A5B0MZ03"/>
<proteinExistence type="predicted"/>
<dbReference type="EMBL" id="VSWC01000131">
    <property type="protein sequence ID" value="KAA1081080.1"/>
    <property type="molecule type" value="Genomic_DNA"/>
</dbReference>
<comment type="caution">
    <text evidence="2">The sequence shown here is derived from an EMBL/GenBank/DDBJ whole genome shotgun (WGS) entry which is preliminary data.</text>
</comment>
<accession>A0A5B0MZ03</accession>
<evidence type="ECO:0008006" key="4">
    <source>
        <dbReference type="Google" id="ProtNLM"/>
    </source>
</evidence>
<feature type="region of interest" description="Disordered" evidence="1">
    <location>
        <begin position="1"/>
        <end position="62"/>
    </location>
</feature>
<feature type="compositionally biased region" description="Low complexity" evidence="1">
    <location>
        <begin position="31"/>
        <end position="55"/>
    </location>
</feature>
<evidence type="ECO:0000313" key="2">
    <source>
        <dbReference type="EMBL" id="KAA1081080.1"/>
    </source>
</evidence>
<evidence type="ECO:0000256" key="1">
    <source>
        <dbReference type="SAM" id="MobiDB-lite"/>
    </source>
</evidence>
<evidence type="ECO:0000313" key="3">
    <source>
        <dbReference type="Proteomes" id="UP000324748"/>
    </source>
</evidence>
<name>A0A5B0MZ03_PUCGR</name>
<sequence length="123" mass="13380">MSANDYYNKGPQQPQYGQPQQGGYYPPPGQPQGYPQQQQYPQYPQQQPVYVQQPPAKKSGGGGTGCLACLAGACLCVSKIKMSHRPGPSGKGSTSTTYGGVRHPIYESHIFDFVRGISNHFML</sequence>
<feature type="compositionally biased region" description="Low complexity" evidence="1">
    <location>
        <begin position="10"/>
        <end position="24"/>
    </location>
</feature>
<reference evidence="2 3" key="1">
    <citation type="submission" date="2019-05" db="EMBL/GenBank/DDBJ databases">
        <title>Emergence of the Ug99 lineage of the wheat stem rust pathogen through somatic hybridization.</title>
        <authorList>
            <person name="Li F."/>
            <person name="Upadhyaya N.M."/>
            <person name="Sperschneider J."/>
            <person name="Matny O."/>
            <person name="Nguyen-Phuc H."/>
            <person name="Mago R."/>
            <person name="Raley C."/>
            <person name="Miller M.E."/>
            <person name="Silverstein K.A.T."/>
            <person name="Henningsen E."/>
            <person name="Hirsch C.D."/>
            <person name="Visser B."/>
            <person name="Pretorius Z.A."/>
            <person name="Steffenson B.J."/>
            <person name="Schwessinger B."/>
            <person name="Dodds P.N."/>
            <person name="Figueroa M."/>
        </authorList>
    </citation>
    <scope>NUCLEOTIDE SEQUENCE [LARGE SCALE GENOMIC DNA]</scope>
    <source>
        <strain evidence="2">21-0</strain>
    </source>
</reference>
<organism evidence="2 3">
    <name type="scientific">Puccinia graminis f. sp. tritici</name>
    <dbReference type="NCBI Taxonomy" id="56615"/>
    <lineage>
        <taxon>Eukaryota</taxon>
        <taxon>Fungi</taxon>
        <taxon>Dikarya</taxon>
        <taxon>Basidiomycota</taxon>
        <taxon>Pucciniomycotina</taxon>
        <taxon>Pucciniomycetes</taxon>
        <taxon>Pucciniales</taxon>
        <taxon>Pucciniaceae</taxon>
        <taxon>Puccinia</taxon>
    </lineage>
</organism>
<protein>
    <recommendedName>
        <fullName evidence="4">Cysteine-rich transmembrane CYSTM domain-containing protein</fullName>
    </recommendedName>
</protein>